<keyword evidence="6" id="KW-0229">DNA integration</keyword>
<evidence type="ECO:0000313" key="13">
    <source>
        <dbReference type="Proteomes" id="UP001172457"/>
    </source>
</evidence>
<dbReference type="InterPro" id="IPR001584">
    <property type="entry name" value="Integrase_cat-core"/>
</dbReference>
<dbReference type="InterPro" id="IPR036397">
    <property type="entry name" value="RNaseH_sf"/>
</dbReference>
<feature type="region of interest" description="Disordered" evidence="10">
    <location>
        <begin position="1060"/>
        <end position="1133"/>
    </location>
</feature>
<organism evidence="12 13">
    <name type="scientific">Centaurea solstitialis</name>
    <name type="common">yellow star-thistle</name>
    <dbReference type="NCBI Taxonomy" id="347529"/>
    <lineage>
        <taxon>Eukaryota</taxon>
        <taxon>Viridiplantae</taxon>
        <taxon>Streptophyta</taxon>
        <taxon>Embryophyta</taxon>
        <taxon>Tracheophyta</taxon>
        <taxon>Spermatophyta</taxon>
        <taxon>Magnoliopsida</taxon>
        <taxon>eudicotyledons</taxon>
        <taxon>Gunneridae</taxon>
        <taxon>Pentapetalae</taxon>
        <taxon>asterids</taxon>
        <taxon>campanulids</taxon>
        <taxon>Asterales</taxon>
        <taxon>Asteraceae</taxon>
        <taxon>Carduoideae</taxon>
        <taxon>Cardueae</taxon>
        <taxon>Centaureinae</taxon>
        <taxon>Centaurea</taxon>
    </lineage>
</organism>
<dbReference type="PANTHER" id="PTHR42648">
    <property type="entry name" value="TRANSPOSASE, PUTATIVE-RELATED"/>
    <property type="match status" value="1"/>
</dbReference>
<feature type="compositionally biased region" description="Polar residues" evidence="10">
    <location>
        <begin position="279"/>
        <end position="292"/>
    </location>
</feature>
<feature type="domain" description="Integrase catalytic" evidence="11">
    <location>
        <begin position="615"/>
        <end position="772"/>
    </location>
</feature>
<evidence type="ECO:0000256" key="9">
    <source>
        <dbReference type="ARBA" id="ARBA00023172"/>
    </source>
</evidence>
<keyword evidence="3" id="KW-0255">Endonuclease</keyword>
<dbReference type="GO" id="GO:0015074">
    <property type="term" value="P:DNA integration"/>
    <property type="evidence" value="ECO:0007669"/>
    <property type="project" value="UniProtKB-KW"/>
</dbReference>
<evidence type="ECO:0000256" key="7">
    <source>
        <dbReference type="ARBA" id="ARBA00022918"/>
    </source>
</evidence>
<keyword evidence="4" id="KW-0378">Hydrolase</keyword>
<comment type="caution">
    <text evidence="12">The sequence shown here is derived from an EMBL/GenBank/DDBJ whole genome shotgun (WGS) entry which is preliminary data.</text>
</comment>
<gene>
    <name evidence="12" type="ORF">OSB04_019486</name>
</gene>
<keyword evidence="8" id="KW-0548">Nucleotidyltransferase</keyword>
<keyword evidence="8" id="KW-0808">Transferase</keyword>
<evidence type="ECO:0000256" key="3">
    <source>
        <dbReference type="ARBA" id="ARBA00022759"/>
    </source>
</evidence>
<dbReference type="PANTHER" id="PTHR42648:SF11">
    <property type="entry name" value="TRANSPOSON TY4-P GAG-POL POLYPROTEIN"/>
    <property type="match status" value="1"/>
</dbReference>
<dbReference type="EMBL" id="JARYMX010000005">
    <property type="protein sequence ID" value="KAJ9546943.1"/>
    <property type="molecule type" value="Genomic_DNA"/>
</dbReference>
<keyword evidence="1" id="KW-0540">Nuclease</keyword>
<dbReference type="Pfam" id="PF00665">
    <property type="entry name" value="rve"/>
    <property type="match status" value="1"/>
</dbReference>
<dbReference type="Gene3D" id="3.30.420.10">
    <property type="entry name" value="Ribonuclease H-like superfamily/Ribonuclease H"/>
    <property type="match status" value="1"/>
</dbReference>
<keyword evidence="5" id="KW-0460">Magnesium</keyword>
<feature type="region of interest" description="Disordered" evidence="10">
    <location>
        <begin position="279"/>
        <end position="309"/>
    </location>
</feature>
<evidence type="ECO:0000313" key="12">
    <source>
        <dbReference type="EMBL" id="KAJ9546943.1"/>
    </source>
</evidence>
<dbReference type="GO" id="GO:0003964">
    <property type="term" value="F:RNA-directed DNA polymerase activity"/>
    <property type="evidence" value="ECO:0007669"/>
    <property type="project" value="UniProtKB-KW"/>
</dbReference>
<evidence type="ECO:0000256" key="8">
    <source>
        <dbReference type="ARBA" id="ARBA00022932"/>
    </source>
</evidence>
<evidence type="ECO:0000256" key="4">
    <source>
        <dbReference type="ARBA" id="ARBA00022801"/>
    </source>
</evidence>
<keyword evidence="7" id="KW-0695">RNA-directed DNA polymerase</keyword>
<dbReference type="GO" id="GO:0006310">
    <property type="term" value="P:DNA recombination"/>
    <property type="evidence" value="ECO:0007669"/>
    <property type="project" value="UniProtKB-KW"/>
</dbReference>
<dbReference type="Pfam" id="PF13976">
    <property type="entry name" value="gag_pre-integrs"/>
    <property type="match status" value="1"/>
</dbReference>
<protein>
    <recommendedName>
        <fullName evidence="11">Integrase catalytic domain-containing protein</fullName>
    </recommendedName>
</protein>
<dbReference type="SUPFAM" id="SSF53098">
    <property type="entry name" value="Ribonuclease H-like"/>
    <property type="match status" value="1"/>
</dbReference>
<accession>A0AA38SQZ1</accession>
<feature type="compositionally biased region" description="Acidic residues" evidence="10">
    <location>
        <begin position="134"/>
        <end position="152"/>
    </location>
</feature>
<keyword evidence="2" id="KW-0479">Metal-binding</keyword>
<dbReference type="GO" id="GO:0003887">
    <property type="term" value="F:DNA-directed DNA polymerase activity"/>
    <property type="evidence" value="ECO:0007669"/>
    <property type="project" value="UniProtKB-KW"/>
</dbReference>
<evidence type="ECO:0000259" key="11">
    <source>
        <dbReference type="PROSITE" id="PS50994"/>
    </source>
</evidence>
<feature type="compositionally biased region" description="Low complexity" evidence="10">
    <location>
        <begin position="156"/>
        <end position="174"/>
    </location>
</feature>
<keyword evidence="13" id="KW-1185">Reference proteome</keyword>
<feature type="compositionally biased region" description="Low complexity" evidence="10">
    <location>
        <begin position="1106"/>
        <end position="1115"/>
    </location>
</feature>
<evidence type="ECO:0000256" key="5">
    <source>
        <dbReference type="ARBA" id="ARBA00022842"/>
    </source>
</evidence>
<dbReference type="PROSITE" id="PS50994">
    <property type="entry name" value="INTEGRASE"/>
    <property type="match status" value="1"/>
</dbReference>
<name>A0AA38SQZ1_9ASTR</name>
<dbReference type="Proteomes" id="UP001172457">
    <property type="component" value="Chromosome 5"/>
</dbReference>
<dbReference type="GO" id="GO:0016787">
    <property type="term" value="F:hydrolase activity"/>
    <property type="evidence" value="ECO:0007669"/>
    <property type="project" value="UniProtKB-KW"/>
</dbReference>
<feature type="compositionally biased region" description="Basic residues" evidence="10">
    <location>
        <begin position="1118"/>
        <end position="1133"/>
    </location>
</feature>
<dbReference type="AlphaFoldDB" id="A0AA38SQZ1"/>
<proteinExistence type="predicted"/>
<sequence>MGRRGLGFSEYDCNPFFKTKKPLQSIFRSAKNIGSNISDSKSIFKRRRLMSGPKSKTPLISTNVAFKDYIDSFSPSDERDSIPRKFVKQSQLGVFEFGNPKTQEDDAFFYEVKPIKKELSLSAPEFIPRYLSEASEESVTSDDVESLYEENLPEVSSNSQTSEFSQSNRDLLSSDSEEENTSDSEVISCSEEPSLITSKENLENQASKHDLTSNSESISRQVIESEIIAQPSKDGELVNHPMKTIALRIKSGGFTICPDFIDLCLNLRIIQKEKSLNDEASISMASDTQSPKFTKEEKEKWPKTNNPSITVIAGSSMRRDPQKKPKVFQNKEPRFVRKSCRKKLKTKKGSNFSTSVPIFENFNEQFKSLSCNTFFCEYFNIMHALSNHFHHSSSLVINHKGPSSKDNQRHFGNFVPQKSKPKPKDVVAYLKQANLKYPTGGGYLNLLLNDCRRNNMCLPGNQKGKIKGYGMIVKGEITVNQVSYVDGLKHNLISVSQLCDNGMDVMFKIKYCIMYKANTLIEVMRANKRGDLYLLCFETLEAKEEICLVSSVKNEEAWLWHTRFCHLNFHTLDKLVRLKLVKGLPNIKFEKDHLCSACEMGKLKRSSHKTKSDPFFDKPLQMLHVDLCGPIAKQSLNGKKYILVLVDEFSHYTWVEFVRKKSQVPMLLINLLKVRVIRNDNGTKFKNSTIEDYLTSGGITHNFSAPRTPQQNEMVERKNRTLVEAAKTMLNASGLPLTFWAEAVSTACYTQNRSLVVKHFEKTPYQLLHNIDWRTDKCLQIPRLARKISIDFDPSDELATMKNQHVKFECKIEELIKSVHALQVGCEECKGPHLTKDCPNRPMMTPEEVGRISQMLSERTQGELPMQTQVNPKVDNTKPMLMVAGATSRRTWTDIYTRKYLESDSRSKPDYAIDYDSEGFTISFEHLGLKGPIYLSNDEEEDGKQGEYAEFMIPKKNKGKEKEKEKVEEEKDELIYIAPIKHDPGSYSLPISSSKFKGLALIDTGVALNLMPVSYYDLPKDTEIPIILGRAFLHTAQANVDMCNQVSSLGYRDKRIYFNPDGEPVTHLKTPYEDPSQAYKENTDRPLLPHEHMKKTEDYPNPMYQKNESSNGSGSSKKDHRKKKGSSARRAKK</sequence>
<dbReference type="InterPro" id="IPR025724">
    <property type="entry name" value="GAG-pre-integrase_dom"/>
</dbReference>
<dbReference type="GO" id="GO:0046872">
    <property type="term" value="F:metal ion binding"/>
    <property type="evidence" value="ECO:0007669"/>
    <property type="project" value="UniProtKB-KW"/>
</dbReference>
<evidence type="ECO:0000256" key="2">
    <source>
        <dbReference type="ARBA" id="ARBA00022723"/>
    </source>
</evidence>
<feature type="compositionally biased region" description="Basic and acidic residues" evidence="10">
    <location>
        <begin position="1081"/>
        <end position="1098"/>
    </location>
</feature>
<dbReference type="GO" id="GO:0003676">
    <property type="term" value="F:nucleic acid binding"/>
    <property type="evidence" value="ECO:0007669"/>
    <property type="project" value="InterPro"/>
</dbReference>
<reference evidence="12" key="1">
    <citation type="submission" date="2023-03" db="EMBL/GenBank/DDBJ databases">
        <title>Chromosome-scale reference genome and RAD-based genetic map of yellow starthistle (Centaurea solstitialis) reveal putative structural variation and QTLs associated with invader traits.</title>
        <authorList>
            <person name="Reatini B."/>
            <person name="Cang F.A."/>
            <person name="Jiang Q."/>
            <person name="Mckibben M.T.W."/>
            <person name="Barker M.S."/>
            <person name="Rieseberg L.H."/>
            <person name="Dlugosch K.M."/>
        </authorList>
    </citation>
    <scope>NUCLEOTIDE SEQUENCE</scope>
    <source>
        <strain evidence="12">CAN-66</strain>
        <tissue evidence="12">Leaf</tissue>
    </source>
</reference>
<dbReference type="InterPro" id="IPR039537">
    <property type="entry name" value="Retrotran_Ty1/copia-like"/>
</dbReference>
<keyword evidence="8" id="KW-0239">DNA-directed DNA polymerase</keyword>
<dbReference type="GO" id="GO:0004519">
    <property type="term" value="F:endonuclease activity"/>
    <property type="evidence" value="ECO:0007669"/>
    <property type="project" value="UniProtKB-KW"/>
</dbReference>
<dbReference type="InterPro" id="IPR012337">
    <property type="entry name" value="RNaseH-like_sf"/>
</dbReference>
<keyword evidence="9" id="KW-0233">DNA recombination</keyword>
<evidence type="ECO:0000256" key="1">
    <source>
        <dbReference type="ARBA" id="ARBA00022722"/>
    </source>
</evidence>
<feature type="compositionally biased region" description="Basic and acidic residues" evidence="10">
    <location>
        <begin position="293"/>
        <end position="302"/>
    </location>
</feature>
<feature type="region of interest" description="Disordered" evidence="10">
    <location>
        <begin position="133"/>
        <end position="193"/>
    </location>
</feature>
<evidence type="ECO:0000256" key="6">
    <source>
        <dbReference type="ARBA" id="ARBA00022908"/>
    </source>
</evidence>
<evidence type="ECO:0000256" key="10">
    <source>
        <dbReference type="SAM" id="MobiDB-lite"/>
    </source>
</evidence>